<sequence>MKTLTLWTIILTLLVSCSTENETLVRDDNQTNFTDEAVFRKTGLYPENSTNIYDAAGQLYYAITEAYLLQGNISVTTAGTISQVENIANMNAEYLSLRPATYMSPTSERIDYILTDQQVTALDIIANSSMSSRAKLSLNSFITSLMTYRDLQKEYDYIYSFIIDYETATVADNALTANDKKIILTTSSLSRYGFYFASKHRRKPRDRDWDISWGHIVAGTDGSEANMAEAIVKSAVCGIIINK</sequence>
<protein>
    <submittedName>
        <fullName evidence="1">Uncharacterized protein</fullName>
    </submittedName>
</protein>
<dbReference type="AlphaFoldDB" id="A0A1G5K8W8"/>
<name>A0A1G5K8W8_9FLAO</name>
<evidence type="ECO:0000313" key="1">
    <source>
        <dbReference type="EMBL" id="SCY96379.1"/>
    </source>
</evidence>
<dbReference type="Proteomes" id="UP000199354">
    <property type="component" value="Unassembled WGS sequence"/>
</dbReference>
<reference evidence="1 2" key="1">
    <citation type="submission" date="2016-10" db="EMBL/GenBank/DDBJ databases">
        <authorList>
            <person name="de Groot N.N."/>
        </authorList>
    </citation>
    <scope>NUCLEOTIDE SEQUENCE [LARGE SCALE GENOMIC DNA]</scope>
    <source>
        <strain evidence="1 2">CGMCC 1.7031</strain>
    </source>
</reference>
<organism evidence="1 2">
    <name type="scientific">Flavobacterium caeni</name>
    <dbReference type="NCBI Taxonomy" id="490189"/>
    <lineage>
        <taxon>Bacteria</taxon>
        <taxon>Pseudomonadati</taxon>
        <taxon>Bacteroidota</taxon>
        <taxon>Flavobacteriia</taxon>
        <taxon>Flavobacteriales</taxon>
        <taxon>Flavobacteriaceae</taxon>
        <taxon>Flavobacterium</taxon>
    </lineage>
</organism>
<dbReference type="OrthoDB" id="646079at2"/>
<proteinExistence type="predicted"/>
<dbReference type="PROSITE" id="PS51257">
    <property type="entry name" value="PROKAR_LIPOPROTEIN"/>
    <property type="match status" value="1"/>
</dbReference>
<gene>
    <name evidence="1" type="ORF">SAMN02927903_03123</name>
</gene>
<dbReference type="EMBL" id="FMVF01000021">
    <property type="protein sequence ID" value="SCY96379.1"/>
    <property type="molecule type" value="Genomic_DNA"/>
</dbReference>
<dbReference type="RefSeq" id="WP_091146576.1">
    <property type="nucleotide sequence ID" value="NZ_FMVF01000021.1"/>
</dbReference>
<keyword evidence="2" id="KW-1185">Reference proteome</keyword>
<accession>A0A1G5K8W8</accession>
<evidence type="ECO:0000313" key="2">
    <source>
        <dbReference type="Proteomes" id="UP000199354"/>
    </source>
</evidence>